<dbReference type="Proteomes" id="UP000005466">
    <property type="component" value="Unassembled WGS sequence"/>
</dbReference>
<protein>
    <submittedName>
        <fullName evidence="1">VirB8</fullName>
    </submittedName>
</protein>
<comment type="caution">
    <text evidence="1">The sequence shown here is derived from an EMBL/GenBank/DDBJ whole genome shotgun (WGS) entry which is preliminary data.</text>
</comment>
<organism evidence="1 2">
    <name type="scientific">Pseudomonas savastanoi pv. glycinea str. race 4</name>
    <dbReference type="NCBI Taxonomy" id="875330"/>
    <lineage>
        <taxon>Bacteria</taxon>
        <taxon>Pseudomonadati</taxon>
        <taxon>Pseudomonadota</taxon>
        <taxon>Gammaproteobacteria</taxon>
        <taxon>Pseudomonadales</taxon>
        <taxon>Pseudomonadaceae</taxon>
        <taxon>Pseudomonas</taxon>
    </lineage>
</organism>
<feature type="non-terminal residue" evidence="1">
    <location>
        <position position="45"/>
    </location>
</feature>
<evidence type="ECO:0000313" key="2">
    <source>
        <dbReference type="Proteomes" id="UP000005466"/>
    </source>
</evidence>
<proteinExistence type="predicted"/>
<feature type="non-terminal residue" evidence="1">
    <location>
        <position position="1"/>
    </location>
</feature>
<dbReference type="AlphaFoldDB" id="F3CI54"/>
<evidence type="ECO:0000313" key="1">
    <source>
        <dbReference type="EMBL" id="EGH18946.1"/>
    </source>
</evidence>
<dbReference type="EMBL" id="ADWY01003374">
    <property type="protein sequence ID" value="EGH18946.1"/>
    <property type="molecule type" value="Genomic_DNA"/>
</dbReference>
<accession>F3CI54</accession>
<name>F3CI54_PSESG</name>
<gene>
    <name evidence="1" type="ORF">Pgy4_38888</name>
</gene>
<reference evidence="1 2" key="1">
    <citation type="journal article" date="2011" name="PLoS Pathog.">
        <title>Dynamic evolution of pathogenicity revealed by sequencing and comparative genomics of 19 Pseudomonas syringae isolates.</title>
        <authorList>
            <person name="Baltrus D.A."/>
            <person name="Nishimura M.T."/>
            <person name="Romanchuk A."/>
            <person name="Chang J.H."/>
            <person name="Mukhtar M.S."/>
            <person name="Cherkis K."/>
            <person name="Roach J."/>
            <person name="Grant S.R."/>
            <person name="Jones C.D."/>
            <person name="Dangl J.L."/>
        </authorList>
    </citation>
    <scope>NUCLEOTIDE SEQUENCE [LARGE SCALE GENOMIC DNA]</scope>
    <source>
        <strain evidence="2">race 4</strain>
    </source>
</reference>
<sequence length="45" mass="5300">YRNFQLSSKGYLEVLGTNRQIRTDINNINFLQRKDREGTAQARIT</sequence>